<accession>A0A101M091</accession>
<comment type="caution">
    <text evidence="1">The sequence shown here is derived from an EMBL/GenBank/DDBJ whole genome shotgun (WGS) entry which is preliminary data.</text>
</comment>
<protein>
    <submittedName>
        <fullName evidence="1">Uncharacterized protein</fullName>
    </submittedName>
</protein>
<evidence type="ECO:0000313" key="1">
    <source>
        <dbReference type="EMBL" id="KUM48564.1"/>
    </source>
</evidence>
<reference evidence="1" key="1">
    <citation type="journal article" date="2015" name="Genome Biol. Evol.">
        <title>Organellar Genomes of White Spruce (Picea glauca): Assembly and Annotation.</title>
        <authorList>
            <person name="Jackman S.D."/>
            <person name="Warren R.L."/>
            <person name="Gibb E.A."/>
            <person name="Vandervalk B.P."/>
            <person name="Mohamadi H."/>
            <person name="Chu J."/>
            <person name="Raymond A."/>
            <person name="Pleasance S."/>
            <person name="Coope R."/>
            <person name="Wildung M.R."/>
            <person name="Ritland C.E."/>
            <person name="Bousquet J."/>
            <person name="Jones S.J."/>
            <person name="Bohlmann J."/>
            <person name="Birol I."/>
        </authorList>
    </citation>
    <scope>NUCLEOTIDE SEQUENCE [LARGE SCALE GENOMIC DNA]</scope>
    <source>
        <tissue evidence="1">Flushing bud</tissue>
    </source>
</reference>
<geneLocation type="mitochondrion" evidence="1"/>
<gene>
    <name evidence="1" type="ORF">ABT39_MTgene4579</name>
</gene>
<dbReference type="AlphaFoldDB" id="A0A101M091"/>
<name>A0A101M091_PICGL</name>
<dbReference type="EMBL" id="LKAM01000005">
    <property type="protein sequence ID" value="KUM48564.1"/>
    <property type="molecule type" value="Genomic_DNA"/>
</dbReference>
<sequence>MLGLFVWADWQGTVLIGDDLLATVSGPTLVQPNIVPMRPSG</sequence>
<organism evidence="1">
    <name type="scientific">Picea glauca</name>
    <name type="common">White spruce</name>
    <name type="synonym">Pinus glauca</name>
    <dbReference type="NCBI Taxonomy" id="3330"/>
    <lineage>
        <taxon>Eukaryota</taxon>
        <taxon>Viridiplantae</taxon>
        <taxon>Streptophyta</taxon>
        <taxon>Embryophyta</taxon>
        <taxon>Tracheophyta</taxon>
        <taxon>Spermatophyta</taxon>
        <taxon>Pinopsida</taxon>
        <taxon>Pinidae</taxon>
        <taxon>Conifers I</taxon>
        <taxon>Pinales</taxon>
        <taxon>Pinaceae</taxon>
        <taxon>Picea</taxon>
    </lineage>
</organism>
<keyword evidence="1" id="KW-0496">Mitochondrion</keyword>
<proteinExistence type="predicted"/>